<dbReference type="Proteomes" id="UP000070520">
    <property type="component" value="Unassembled WGS sequence"/>
</dbReference>
<evidence type="ECO:0000313" key="2">
    <source>
        <dbReference type="Proteomes" id="UP000070520"/>
    </source>
</evidence>
<reference evidence="1 2" key="1">
    <citation type="journal article" date="2016" name="Sci. Rep.">
        <title>Metabolic traits of an uncultured archaeal lineage -MSBL1- from brine pools of the Red Sea.</title>
        <authorList>
            <person name="Mwirichia R."/>
            <person name="Alam I."/>
            <person name="Rashid M."/>
            <person name="Vinu M."/>
            <person name="Ba-Alawi W."/>
            <person name="Anthony Kamau A."/>
            <person name="Kamanda Ngugi D."/>
            <person name="Goker M."/>
            <person name="Klenk H.P."/>
            <person name="Bajic V."/>
            <person name="Stingl U."/>
        </authorList>
    </citation>
    <scope>NUCLEOTIDE SEQUENCE [LARGE SCALE GENOMIC DNA]</scope>
    <source>
        <strain evidence="1">SCGC-AAA261C02</strain>
    </source>
</reference>
<comment type="caution">
    <text evidence="1">The sequence shown here is derived from an EMBL/GenBank/DDBJ whole genome shotgun (WGS) entry which is preliminary data.</text>
</comment>
<sequence>MNLYDDFYFDFTPFFVYTVFCRSLDRSNRQQLLLKSWVLSRHPLSINGLKEEANEGIRVRKRENLKDFPVLALRLRRGLEALVMARLKA</sequence>
<keyword evidence="2" id="KW-1185">Reference proteome</keyword>
<evidence type="ECO:0000313" key="1">
    <source>
        <dbReference type="EMBL" id="KXA99202.1"/>
    </source>
</evidence>
<dbReference type="AlphaFoldDB" id="A0A133UYC2"/>
<protein>
    <submittedName>
        <fullName evidence="1">Uncharacterized protein</fullName>
    </submittedName>
</protein>
<accession>A0A133UYC2</accession>
<gene>
    <name evidence="1" type="ORF">AKJ42_03585</name>
</gene>
<proteinExistence type="predicted"/>
<dbReference type="EMBL" id="LHXW01000061">
    <property type="protein sequence ID" value="KXA99202.1"/>
    <property type="molecule type" value="Genomic_DNA"/>
</dbReference>
<organism evidence="1 2">
    <name type="scientific">candidate division MSBL1 archaeon SCGC-AAA261C02</name>
    <dbReference type="NCBI Taxonomy" id="1698272"/>
    <lineage>
        <taxon>Archaea</taxon>
        <taxon>Methanobacteriati</taxon>
        <taxon>Methanobacteriota</taxon>
        <taxon>candidate division MSBL1</taxon>
    </lineage>
</organism>
<name>A0A133UYC2_9EURY</name>